<feature type="region of interest" description="Disordered" evidence="1">
    <location>
        <begin position="42"/>
        <end position="61"/>
    </location>
</feature>
<evidence type="ECO:0000256" key="1">
    <source>
        <dbReference type="SAM" id="MobiDB-lite"/>
    </source>
</evidence>
<evidence type="ECO:0000313" key="2">
    <source>
        <dbReference type="EMBL" id="KKN72043.1"/>
    </source>
</evidence>
<protein>
    <submittedName>
        <fullName evidence="2">Uncharacterized protein</fullName>
    </submittedName>
</protein>
<accession>A0A0F9W1U7</accession>
<comment type="caution">
    <text evidence="2">The sequence shown here is derived from an EMBL/GenBank/DDBJ whole genome shotgun (WGS) entry which is preliminary data.</text>
</comment>
<name>A0A0F9W1U7_9ZZZZ</name>
<proteinExistence type="predicted"/>
<feature type="compositionally biased region" description="Acidic residues" evidence="1">
    <location>
        <begin position="45"/>
        <end position="61"/>
    </location>
</feature>
<reference evidence="2" key="1">
    <citation type="journal article" date="2015" name="Nature">
        <title>Complex archaea that bridge the gap between prokaryotes and eukaryotes.</title>
        <authorList>
            <person name="Spang A."/>
            <person name="Saw J.H."/>
            <person name="Jorgensen S.L."/>
            <person name="Zaremba-Niedzwiedzka K."/>
            <person name="Martijn J."/>
            <person name="Lind A.E."/>
            <person name="van Eijk R."/>
            <person name="Schleper C."/>
            <person name="Guy L."/>
            <person name="Ettema T.J."/>
        </authorList>
    </citation>
    <scope>NUCLEOTIDE SEQUENCE</scope>
</reference>
<dbReference type="AlphaFoldDB" id="A0A0F9W1U7"/>
<dbReference type="EMBL" id="LAZR01000370">
    <property type="protein sequence ID" value="KKN72043.1"/>
    <property type="molecule type" value="Genomic_DNA"/>
</dbReference>
<sequence length="61" mass="7012">MPKKIELSPYQRIMRNAYLGKGVRLNAREVMELSFDEAIKTAAAGDDEQDEEDVEIWLPDD</sequence>
<organism evidence="2">
    <name type="scientific">marine sediment metagenome</name>
    <dbReference type="NCBI Taxonomy" id="412755"/>
    <lineage>
        <taxon>unclassified sequences</taxon>
        <taxon>metagenomes</taxon>
        <taxon>ecological metagenomes</taxon>
    </lineage>
</organism>
<gene>
    <name evidence="2" type="ORF">LCGC14_0414380</name>
</gene>